<proteinExistence type="predicted"/>
<feature type="domain" description="DUF2423" evidence="2">
    <location>
        <begin position="1"/>
        <end position="44"/>
    </location>
</feature>
<keyword evidence="4" id="KW-1185">Reference proteome</keyword>
<evidence type="ECO:0000313" key="3">
    <source>
        <dbReference type="EMBL" id="ORZ13247.1"/>
    </source>
</evidence>
<comment type="caution">
    <text evidence="3">The sequence shown here is derived from an EMBL/GenBank/DDBJ whole genome shotgun (WGS) entry which is preliminary data.</text>
</comment>
<feature type="compositionally biased region" description="Basic residues" evidence="1">
    <location>
        <begin position="89"/>
        <end position="105"/>
    </location>
</feature>
<dbReference type="STRING" id="90262.A0A1X2IBC8"/>
<dbReference type="PANTHER" id="PTHR28219">
    <property type="entry name" value="UPF0642 PROTEIN YBL028C"/>
    <property type="match status" value="1"/>
</dbReference>
<evidence type="ECO:0000256" key="1">
    <source>
        <dbReference type="SAM" id="MobiDB-lite"/>
    </source>
</evidence>
<dbReference type="GO" id="GO:0030687">
    <property type="term" value="C:preribosome, large subunit precursor"/>
    <property type="evidence" value="ECO:0007669"/>
    <property type="project" value="TreeGrafter"/>
</dbReference>
<organism evidence="3 4">
    <name type="scientific">Absidia repens</name>
    <dbReference type="NCBI Taxonomy" id="90262"/>
    <lineage>
        <taxon>Eukaryota</taxon>
        <taxon>Fungi</taxon>
        <taxon>Fungi incertae sedis</taxon>
        <taxon>Mucoromycota</taxon>
        <taxon>Mucoromycotina</taxon>
        <taxon>Mucoromycetes</taxon>
        <taxon>Mucorales</taxon>
        <taxon>Cunninghamellaceae</taxon>
        <taxon>Absidia</taxon>
    </lineage>
</organism>
<dbReference type="PANTHER" id="PTHR28219:SF1">
    <property type="entry name" value="UPF0642 PROTEIN YBL028C"/>
    <property type="match status" value="1"/>
</dbReference>
<name>A0A1X2IBC8_9FUNG</name>
<feature type="region of interest" description="Disordered" evidence="1">
    <location>
        <begin position="43"/>
        <end position="105"/>
    </location>
</feature>
<dbReference type="OrthoDB" id="4087970at2759"/>
<protein>
    <recommendedName>
        <fullName evidence="2">DUF2423 domain-containing protein</fullName>
    </recommendedName>
</protein>
<evidence type="ECO:0000259" key="2">
    <source>
        <dbReference type="Pfam" id="PF10338"/>
    </source>
</evidence>
<dbReference type="InterPro" id="IPR019434">
    <property type="entry name" value="DUF2423"/>
</dbReference>
<reference evidence="3 4" key="1">
    <citation type="submission" date="2016-07" db="EMBL/GenBank/DDBJ databases">
        <title>Pervasive Adenine N6-methylation of Active Genes in Fungi.</title>
        <authorList>
            <consortium name="DOE Joint Genome Institute"/>
            <person name="Mondo S.J."/>
            <person name="Dannebaum R.O."/>
            <person name="Kuo R.C."/>
            <person name="Labutti K."/>
            <person name="Haridas S."/>
            <person name="Kuo A."/>
            <person name="Salamov A."/>
            <person name="Ahrendt S.R."/>
            <person name="Lipzen A."/>
            <person name="Sullivan W."/>
            <person name="Andreopoulos W.B."/>
            <person name="Clum A."/>
            <person name="Lindquist E."/>
            <person name="Daum C."/>
            <person name="Ramamoorthy G.K."/>
            <person name="Gryganskyi A."/>
            <person name="Culley D."/>
            <person name="Magnuson J.K."/>
            <person name="James T.Y."/>
            <person name="O'Malley M.A."/>
            <person name="Stajich J.E."/>
            <person name="Spatafora J.W."/>
            <person name="Visel A."/>
            <person name="Grigoriev I.V."/>
        </authorList>
    </citation>
    <scope>NUCLEOTIDE SEQUENCE [LARGE SCALE GENOMIC DNA]</scope>
    <source>
        <strain evidence="3 4">NRRL 1336</strain>
    </source>
</reference>
<dbReference type="EMBL" id="MCGE01000017">
    <property type="protein sequence ID" value="ORZ13247.1"/>
    <property type="molecule type" value="Genomic_DNA"/>
</dbReference>
<evidence type="ECO:0000313" key="4">
    <source>
        <dbReference type="Proteomes" id="UP000193560"/>
    </source>
</evidence>
<dbReference type="Proteomes" id="UP000193560">
    <property type="component" value="Unassembled WGS sequence"/>
</dbReference>
<dbReference type="Pfam" id="PF10338">
    <property type="entry name" value="YBL028C_N"/>
    <property type="match status" value="1"/>
</dbReference>
<accession>A0A1X2IBC8</accession>
<gene>
    <name evidence="3" type="ORF">BCR42DRAFT_419487</name>
</gene>
<sequence length="105" mass="11806">MAKGIRSHVKKRNNVIKRATVFKPVEDSRLARLAALQVEAAKNPSVGDHMEEVSNETTSKDAMVTDEPAKISTSGPRKNSKYLRDAKLKQKKLNKKNKKKTTNKF</sequence>
<dbReference type="AlphaFoldDB" id="A0A1X2IBC8"/>